<keyword evidence="3" id="KW-1185">Reference proteome</keyword>
<sequence length="253" mass="25617">MKFNTIAAVLTSSLLLSGCIIHVGAASADVEINEQLAISSANIAHLDISAGAGSLNIVGLEGATEIQVKAEIHTTEDKDYTFTLEQDGDTAVLVAEHGSTSGFWNGDSPHINVQVTVPKHIKLTVDDGSGEMSITDINGDLDIEDGSGSMDIARIQGKVDVDDGSGSLTITQVSGDVIVNDGSGSLTLSRVGGDVNVDDGSGELLIEEVVGEVTIHDGSGSITVKDAGGLTITEAGSGGLNVTGVKGGFNIGS</sequence>
<dbReference type="PROSITE" id="PS51257">
    <property type="entry name" value="PROKAR_LIPOPROTEIN"/>
    <property type="match status" value="1"/>
</dbReference>
<accession>A0A5R9IQL5</accession>
<feature type="chain" id="PRO_5024359650" description="DUF4097 domain-containing protein" evidence="1">
    <location>
        <begin position="29"/>
        <end position="253"/>
    </location>
</feature>
<dbReference type="AlphaFoldDB" id="A0A5R9IQL5"/>
<dbReference type="Proteomes" id="UP000307790">
    <property type="component" value="Unassembled WGS sequence"/>
</dbReference>
<comment type="caution">
    <text evidence="2">The sequence shown here is derived from an EMBL/GenBank/DDBJ whole genome shotgun (WGS) entry which is preliminary data.</text>
</comment>
<organism evidence="2 3">
    <name type="scientific">Thalassotalea litorea</name>
    <dbReference type="NCBI Taxonomy" id="2020715"/>
    <lineage>
        <taxon>Bacteria</taxon>
        <taxon>Pseudomonadati</taxon>
        <taxon>Pseudomonadota</taxon>
        <taxon>Gammaproteobacteria</taxon>
        <taxon>Alteromonadales</taxon>
        <taxon>Colwelliaceae</taxon>
        <taxon>Thalassotalea</taxon>
    </lineage>
</organism>
<evidence type="ECO:0000256" key="1">
    <source>
        <dbReference type="SAM" id="SignalP"/>
    </source>
</evidence>
<gene>
    <name evidence="2" type="ORF">FE810_12810</name>
</gene>
<evidence type="ECO:0000313" key="2">
    <source>
        <dbReference type="EMBL" id="TLU64178.1"/>
    </source>
</evidence>
<reference evidence="2 3" key="1">
    <citation type="submission" date="2019-05" db="EMBL/GenBank/DDBJ databases">
        <title>Genome sequences of Thalassotalea litorea 1K03283.</title>
        <authorList>
            <person name="Zhang D."/>
        </authorList>
    </citation>
    <scope>NUCLEOTIDE SEQUENCE [LARGE SCALE GENOMIC DNA]</scope>
    <source>
        <strain evidence="2 3">MCCC 1K03283</strain>
    </source>
</reference>
<protein>
    <recommendedName>
        <fullName evidence="4">DUF4097 domain-containing protein</fullName>
    </recommendedName>
</protein>
<keyword evidence="1" id="KW-0732">Signal</keyword>
<evidence type="ECO:0008006" key="4">
    <source>
        <dbReference type="Google" id="ProtNLM"/>
    </source>
</evidence>
<dbReference type="OrthoDB" id="6195678at2"/>
<name>A0A5R9IQL5_9GAMM</name>
<proteinExistence type="predicted"/>
<dbReference type="RefSeq" id="WP_138320461.1">
    <property type="nucleotide sequence ID" value="NZ_VCBC01000012.1"/>
</dbReference>
<evidence type="ECO:0000313" key="3">
    <source>
        <dbReference type="Proteomes" id="UP000307790"/>
    </source>
</evidence>
<feature type="signal peptide" evidence="1">
    <location>
        <begin position="1"/>
        <end position="28"/>
    </location>
</feature>
<dbReference type="EMBL" id="VCBC01000012">
    <property type="protein sequence ID" value="TLU64178.1"/>
    <property type="molecule type" value="Genomic_DNA"/>
</dbReference>